<feature type="non-terminal residue" evidence="2">
    <location>
        <position position="150"/>
    </location>
</feature>
<feature type="region of interest" description="Disordered" evidence="1">
    <location>
        <begin position="34"/>
        <end position="62"/>
    </location>
</feature>
<dbReference type="InterPro" id="IPR028236">
    <property type="entry name" value="CPLANE1"/>
</dbReference>
<dbReference type="GO" id="GO:0060271">
    <property type="term" value="P:cilium assembly"/>
    <property type="evidence" value="ECO:0007669"/>
    <property type="project" value="TreeGrafter"/>
</dbReference>
<reference evidence="2" key="1">
    <citation type="journal article" date="2019" name="Gigascience">
        <title>High-coverage genomes to elucidate the evolution of penguins.</title>
        <authorList>
            <person name="Pan H."/>
            <person name="Cole T.L."/>
            <person name="Bi X."/>
            <person name="Fang M."/>
            <person name="Zhou C."/>
            <person name="Yang Z."/>
            <person name="Ksepka D.T."/>
            <person name="Hart T."/>
            <person name="Bouzat J.L."/>
            <person name="Argilla L.S."/>
            <person name="Bertelsen M.F."/>
            <person name="Boersma P.D."/>
            <person name="Bost C.A."/>
            <person name="Cherel Y."/>
            <person name="Dann P."/>
            <person name="Fiddaman S.R."/>
            <person name="Howard P."/>
            <person name="Labuschagne K."/>
            <person name="Mattern T."/>
            <person name="Miller G."/>
            <person name="Parker P."/>
            <person name="Phillips R.A."/>
            <person name="Quillfeldt P."/>
            <person name="Ryan P.G."/>
            <person name="Taylor H."/>
            <person name="Thompson D.R."/>
            <person name="Young M.J."/>
            <person name="Ellegaard M.R."/>
            <person name="Gilbert M.T.P."/>
            <person name="Sinding M.S."/>
            <person name="Pacheco G."/>
            <person name="Shepherd L.D."/>
            <person name="Tennyson A.J.D."/>
            <person name="Grosser S."/>
            <person name="Kay E."/>
            <person name="Nupen L.J."/>
            <person name="Ellenberg U."/>
            <person name="Houston D.M."/>
            <person name="Reeve A.H."/>
            <person name="Johnson K."/>
            <person name="Masello J.F."/>
            <person name="Stracke T."/>
            <person name="McKinlay B."/>
            <person name="Borboroglu P.G."/>
            <person name="Zhang D.X."/>
            <person name="Zhang G."/>
        </authorList>
    </citation>
    <scope>NUCLEOTIDE SEQUENCE</scope>
    <source>
        <strain evidence="2">Gonzo</strain>
    </source>
</reference>
<keyword evidence="3" id="KW-1185">Reference proteome</keyword>
<evidence type="ECO:0000313" key="3">
    <source>
        <dbReference type="Proteomes" id="UP000782854"/>
    </source>
</evidence>
<organism evidence="2 3">
    <name type="scientific">Eudyptula minor</name>
    <name type="common">Little blue penguin</name>
    <name type="synonym">Aptenodytes minor</name>
    <dbReference type="NCBI Taxonomy" id="37083"/>
    <lineage>
        <taxon>Eukaryota</taxon>
        <taxon>Metazoa</taxon>
        <taxon>Chordata</taxon>
        <taxon>Craniata</taxon>
        <taxon>Vertebrata</taxon>
        <taxon>Euteleostomi</taxon>
        <taxon>Archelosauria</taxon>
        <taxon>Archosauria</taxon>
        <taxon>Dinosauria</taxon>
        <taxon>Saurischia</taxon>
        <taxon>Theropoda</taxon>
        <taxon>Coelurosauria</taxon>
        <taxon>Aves</taxon>
        <taxon>Neognathae</taxon>
        <taxon>Neoaves</taxon>
        <taxon>Aequornithes</taxon>
        <taxon>Sphenisciformes</taxon>
        <taxon>Spheniscidae</taxon>
        <taxon>Eudyptula</taxon>
    </lineage>
</organism>
<dbReference type="AlphaFoldDB" id="A0A8J4K3S2"/>
<feature type="region of interest" description="Disordered" evidence="1">
    <location>
        <begin position="119"/>
        <end position="150"/>
    </location>
</feature>
<feature type="compositionally biased region" description="Basic and acidic residues" evidence="1">
    <location>
        <begin position="42"/>
        <end position="53"/>
    </location>
</feature>
<dbReference type="PANTHER" id="PTHR14492">
    <property type="entry name" value="JBTS17"/>
    <property type="match status" value="1"/>
</dbReference>
<dbReference type="GO" id="GO:0035869">
    <property type="term" value="C:ciliary transition zone"/>
    <property type="evidence" value="ECO:0007669"/>
    <property type="project" value="TreeGrafter"/>
</dbReference>
<evidence type="ECO:0000313" key="2">
    <source>
        <dbReference type="EMBL" id="KAF1536207.1"/>
    </source>
</evidence>
<dbReference type="PANTHER" id="PTHR14492:SF4">
    <property type="entry name" value="CILIOGENESIS AND PLANAR POLARITY EFFECTOR 1"/>
    <property type="match status" value="1"/>
</dbReference>
<feature type="non-terminal residue" evidence="2">
    <location>
        <position position="1"/>
    </location>
</feature>
<evidence type="ECO:0000256" key="1">
    <source>
        <dbReference type="SAM" id="MobiDB-lite"/>
    </source>
</evidence>
<name>A0A8J4K3S2_EUDMI</name>
<protein>
    <submittedName>
        <fullName evidence="2">Ciliogenesis and planar polarity effector 1</fullName>
    </submittedName>
</protein>
<proteinExistence type="predicted"/>
<dbReference type="OrthoDB" id="5974632at2759"/>
<comment type="caution">
    <text evidence="2">The sequence shown here is derived from an EMBL/GenBank/DDBJ whole genome shotgun (WGS) entry which is preliminary data.</text>
</comment>
<dbReference type="EMBL" id="VULC01010568">
    <property type="protein sequence ID" value="KAF1536207.1"/>
    <property type="molecule type" value="Genomic_DNA"/>
</dbReference>
<dbReference type="Proteomes" id="UP000782854">
    <property type="component" value="Unassembled WGS sequence"/>
</dbReference>
<feature type="compositionally biased region" description="Acidic residues" evidence="1">
    <location>
        <begin position="119"/>
        <end position="131"/>
    </location>
</feature>
<gene>
    <name evidence="2" type="primary">CPLANE1_4</name>
    <name evidence="2" type="ORF">FQV19_0016368</name>
</gene>
<sequence length="150" mass="16963">VLTSLWLLEQLYRDGSQAESVKFKSLDNQYLKEFASPSETQSRTEKESSRDEGSSMVASPPLDVQSVQAYGDLCETSFGMSTKSKYFDKKEINHGNYSVPHMTEDLNEVGPFVQEELDVTSESGEFLEEPYETPKSSNSSVKMKPVERQR</sequence>
<accession>A0A8J4K3S2</accession>